<reference evidence="1 2" key="1">
    <citation type="submission" date="2021-06" db="EMBL/GenBank/DDBJ databases">
        <title>Caerostris darwini draft genome.</title>
        <authorList>
            <person name="Kono N."/>
            <person name="Arakawa K."/>
        </authorList>
    </citation>
    <scope>NUCLEOTIDE SEQUENCE [LARGE SCALE GENOMIC DNA]</scope>
</reference>
<comment type="caution">
    <text evidence="1">The sequence shown here is derived from an EMBL/GenBank/DDBJ whole genome shotgun (WGS) entry which is preliminary data.</text>
</comment>
<accession>A0AAV4NRS9</accession>
<proteinExistence type="predicted"/>
<sequence length="89" mass="9968">MNSINDNNKVSESFVKVSLFEKSFDCATCKPLFTSAFSSLGEKGFEGCSNPEKRTSLWFVCSHRQRWVSECEADAKNIEHNPLLTSLAS</sequence>
<dbReference type="Proteomes" id="UP001054837">
    <property type="component" value="Unassembled WGS sequence"/>
</dbReference>
<name>A0AAV4NRS9_9ARAC</name>
<dbReference type="EMBL" id="BPLQ01002005">
    <property type="protein sequence ID" value="GIX87481.1"/>
    <property type="molecule type" value="Genomic_DNA"/>
</dbReference>
<evidence type="ECO:0000313" key="1">
    <source>
        <dbReference type="EMBL" id="GIX87481.1"/>
    </source>
</evidence>
<protein>
    <submittedName>
        <fullName evidence="1">Uncharacterized protein</fullName>
    </submittedName>
</protein>
<keyword evidence="2" id="KW-1185">Reference proteome</keyword>
<gene>
    <name evidence="1" type="ORF">CDAR_30881</name>
</gene>
<evidence type="ECO:0000313" key="2">
    <source>
        <dbReference type="Proteomes" id="UP001054837"/>
    </source>
</evidence>
<organism evidence="1 2">
    <name type="scientific">Caerostris darwini</name>
    <dbReference type="NCBI Taxonomy" id="1538125"/>
    <lineage>
        <taxon>Eukaryota</taxon>
        <taxon>Metazoa</taxon>
        <taxon>Ecdysozoa</taxon>
        <taxon>Arthropoda</taxon>
        <taxon>Chelicerata</taxon>
        <taxon>Arachnida</taxon>
        <taxon>Araneae</taxon>
        <taxon>Araneomorphae</taxon>
        <taxon>Entelegynae</taxon>
        <taxon>Araneoidea</taxon>
        <taxon>Araneidae</taxon>
        <taxon>Caerostris</taxon>
    </lineage>
</organism>
<dbReference type="AlphaFoldDB" id="A0AAV4NRS9"/>